<feature type="compositionally biased region" description="Pro residues" evidence="1">
    <location>
        <begin position="99"/>
        <end position="109"/>
    </location>
</feature>
<evidence type="ECO:0000313" key="2">
    <source>
        <dbReference type="EMBL" id="MPC41599.1"/>
    </source>
</evidence>
<protein>
    <submittedName>
        <fullName evidence="2">Uncharacterized protein</fullName>
    </submittedName>
</protein>
<sequence>MRHGGSAVWCCVAHQDTDTLLHHPVPAGAQNGCRGPVKTITEEHCKCHQRRRANKPRQPPRALQNTQLYIGRELKGTQRSTTAYPLTSTPTTAATAPTAPTPTPVPPTRSPITTTITTITREHVSERIKASISVAISPCVARGPHVATFHPVTH</sequence>
<dbReference type="Proteomes" id="UP000324222">
    <property type="component" value="Unassembled WGS sequence"/>
</dbReference>
<evidence type="ECO:0000313" key="3">
    <source>
        <dbReference type="Proteomes" id="UP000324222"/>
    </source>
</evidence>
<name>A0A5B7F8P7_PORTR</name>
<organism evidence="2 3">
    <name type="scientific">Portunus trituberculatus</name>
    <name type="common">Swimming crab</name>
    <name type="synonym">Neptunus trituberculatus</name>
    <dbReference type="NCBI Taxonomy" id="210409"/>
    <lineage>
        <taxon>Eukaryota</taxon>
        <taxon>Metazoa</taxon>
        <taxon>Ecdysozoa</taxon>
        <taxon>Arthropoda</taxon>
        <taxon>Crustacea</taxon>
        <taxon>Multicrustacea</taxon>
        <taxon>Malacostraca</taxon>
        <taxon>Eumalacostraca</taxon>
        <taxon>Eucarida</taxon>
        <taxon>Decapoda</taxon>
        <taxon>Pleocyemata</taxon>
        <taxon>Brachyura</taxon>
        <taxon>Eubrachyura</taxon>
        <taxon>Portunoidea</taxon>
        <taxon>Portunidae</taxon>
        <taxon>Portuninae</taxon>
        <taxon>Portunus</taxon>
    </lineage>
</organism>
<comment type="caution">
    <text evidence="2">The sequence shown here is derived from an EMBL/GenBank/DDBJ whole genome shotgun (WGS) entry which is preliminary data.</text>
</comment>
<dbReference type="EMBL" id="VSRR010005124">
    <property type="protein sequence ID" value="MPC41599.1"/>
    <property type="molecule type" value="Genomic_DNA"/>
</dbReference>
<reference evidence="2 3" key="1">
    <citation type="submission" date="2019-05" db="EMBL/GenBank/DDBJ databases">
        <title>Another draft genome of Portunus trituberculatus and its Hox gene families provides insights of decapod evolution.</title>
        <authorList>
            <person name="Jeong J.-H."/>
            <person name="Song I."/>
            <person name="Kim S."/>
            <person name="Choi T."/>
            <person name="Kim D."/>
            <person name="Ryu S."/>
            <person name="Kim W."/>
        </authorList>
    </citation>
    <scope>NUCLEOTIDE SEQUENCE [LARGE SCALE GENOMIC DNA]</scope>
    <source>
        <tissue evidence="2">Muscle</tissue>
    </source>
</reference>
<evidence type="ECO:0000256" key="1">
    <source>
        <dbReference type="SAM" id="MobiDB-lite"/>
    </source>
</evidence>
<keyword evidence="3" id="KW-1185">Reference proteome</keyword>
<gene>
    <name evidence="2" type="ORF">E2C01_035199</name>
</gene>
<accession>A0A5B7F8P7</accession>
<feature type="compositionally biased region" description="Low complexity" evidence="1">
    <location>
        <begin position="80"/>
        <end position="98"/>
    </location>
</feature>
<proteinExistence type="predicted"/>
<feature type="region of interest" description="Disordered" evidence="1">
    <location>
        <begin position="74"/>
        <end position="112"/>
    </location>
</feature>
<dbReference type="AlphaFoldDB" id="A0A5B7F8P7"/>